<sequence>MAGSMARSVNLLAPACFLLLVQVARSAVNKKCTPASVAVLQTSNGEKAGDNPVFEVLVRNRCECAVQGVLLRAEGFASSVPVDPKVFRLDGKDYLVGDGGLINSGGEVRFRYAAPRAFQIDPAALQENCSGVHEFTV</sequence>
<proteinExistence type="predicted"/>
<accession>A0AAQ3SDP9</accession>
<dbReference type="PANTHER" id="PTHR33184:SF39">
    <property type="match status" value="1"/>
</dbReference>
<protein>
    <submittedName>
        <fullName evidence="3">Uncharacterized protein</fullName>
    </submittedName>
</protein>
<feature type="chain" id="PRO_5043052397" evidence="2">
    <location>
        <begin position="27"/>
        <end position="137"/>
    </location>
</feature>
<evidence type="ECO:0000313" key="3">
    <source>
        <dbReference type="EMBL" id="WVZ51683.1"/>
    </source>
</evidence>
<keyword evidence="4" id="KW-1185">Reference proteome</keyword>
<dbReference type="Proteomes" id="UP001341281">
    <property type="component" value="Chromosome 01"/>
</dbReference>
<keyword evidence="1 2" id="KW-0732">Signal</keyword>
<dbReference type="Pfam" id="PF24068">
    <property type="entry name" value="TPD1_C"/>
    <property type="match status" value="1"/>
</dbReference>
<evidence type="ECO:0000256" key="2">
    <source>
        <dbReference type="SAM" id="SignalP"/>
    </source>
</evidence>
<dbReference type="AlphaFoldDB" id="A0AAQ3SDP9"/>
<evidence type="ECO:0000313" key="4">
    <source>
        <dbReference type="Proteomes" id="UP001341281"/>
    </source>
</evidence>
<reference evidence="3 4" key="1">
    <citation type="submission" date="2024-02" db="EMBL/GenBank/DDBJ databases">
        <title>High-quality chromosome-scale genome assembly of Pensacola bahiagrass (Paspalum notatum Flugge var. saurae).</title>
        <authorList>
            <person name="Vega J.M."/>
            <person name="Podio M."/>
            <person name="Orjuela J."/>
            <person name="Siena L.A."/>
            <person name="Pessino S.C."/>
            <person name="Combes M.C."/>
            <person name="Mariac C."/>
            <person name="Albertini E."/>
            <person name="Pupilli F."/>
            <person name="Ortiz J.P.A."/>
            <person name="Leblanc O."/>
        </authorList>
    </citation>
    <scope>NUCLEOTIDE SEQUENCE [LARGE SCALE GENOMIC DNA]</scope>
    <source>
        <strain evidence="3">R1</strain>
        <tissue evidence="3">Leaf</tissue>
    </source>
</reference>
<dbReference type="GO" id="GO:0001709">
    <property type="term" value="P:cell fate determination"/>
    <property type="evidence" value="ECO:0007669"/>
    <property type="project" value="TreeGrafter"/>
</dbReference>
<gene>
    <name evidence="3" type="ORF">U9M48_002799</name>
</gene>
<evidence type="ECO:0000256" key="1">
    <source>
        <dbReference type="ARBA" id="ARBA00022729"/>
    </source>
</evidence>
<dbReference type="PANTHER" id="PTHR33184">
    <property type="entry name" value="PROTEIN TAPETUM DETERMINANT 1-LIKE-RELATED"/>
    <property type="match status" value="1"/>
</dbReference>
<dbReference type="InterPro" id="IPR040361">
    <property type="entry name" value="TPD1"/>
</dbReference>
<name>A0AAQ3SDP9_PASNO</name>
<dbReference type="EMBL" id="CP144745">
    <property type="protein sequence ID" value="WVZ51683.1"/>
    <property type="molecule type" value="Genomic_DNA"/>
</dbReference>
<organism evidence="3 4">
    <name type="scientific">Paspalum notatum var. saurae</name>
    <dbReference type="NCBI Taxonomy" id="547442"/>
    <lineage>
        <taxon>Eukaryota</taxon>
        <taxon>Viridiplantae</taxon>
        <taxon>Streptophyta</taxon>
        <taxon>Embryophyta</taxon>
        <taxon>Tracheophyta</taxon>
        <taxon>Spermatophyta</taxon>
        <taxon>Magnoliopsida</taxon>
        <taxon>Liliopsida</taxon>
        <taxon>Poales</taxon>
        <taxon>Poaceae</taxon>
        <taxon>PACMAD clade</taxon>
        <taxon>Panicoideae</taxon>
        <taxon>Andropogonodae</taxon>
        <taxon>Paspaleae</taxon>
        <taxon>Paspalinae</taxon>
        <taxon>Paspalum</taxon>
    </lineage>
</organism>
<feature type="signal peptide" evidence="2">
    <location>
        <begin position="1"/>
        <end position="26"/>
    </location>
</feature>